<gene>
    <name evidence="3" type="ORF">PACLA_8A051293</name>
</gene>
<keyword evidence="4" id="KW-1185">Reference proteome</keyword>
<accession>A0A7D9HMX4</accession>
<evidence type="ECO:0000256" key="1">
    <source>
        <dbReference type="SAM" id="Coils"/>
    </source>
</evidence>
<evidence type="ECO:0000313" key="3">
    <source>
        <dbReference type="EMBL" id="CAB3985488.1"/>
    </source>
</evidence>
<dbReference type="Proteomes" id="UP001152795">
    <property type="component" value="Unassembled WGS sequence"/>
</dbReference>
<protein>
    <submittedName>
        <fullName evidence="3">Uncharacterized protein</fullName>
    </submittedName>
</protein>
<feature type="coiled-coil region" evidence="1">
    <location>
        <begin position="144"/>
        <end position="196"/>
    </location>
</feature>
<dbReference type="OrthoDB" id="5974745at2759"/>
<comment type="caution">
    <text evidence="3">The sequence shown here is derived from an EMBL/GenBank/DDBJ whole genome shotgun (WGS) entry which is preliminary data.</text>
</comment>
<proteinExistence type="predicted"/>
<name>A0A7D9HMX4_PARCT</name>
<sequence>MKLSGTKHMNLKDIPTRDGTTSSVQDDSNDLSKSSASKLRTLLEKRKLSTNKLQEVRSNDDMNMVSVEDMADLLYESDVLTKRLEEQIVFYQDSLAGLRLRTEQVVSENEMLYERLNESSFPADAPARNNSTVKFSQNEDRKYLYQLENELDEVKRLNQDKTNRLETIIKSTRKELDMYRERVSKLQSQLRAMDNKSEQ</sequence>
<keyword evidence="1" id="KW-0175">Coiled coil</keyword>
<reference evidence="3" key="1">
    <citation type="submission" date="2020-04" db="EMBL/GenBank/DDBJ databases">
        <authorList>
            <person name="Alioto T."/>
            <person name="Alioto T."/>
            <person name="Gomez Garrido J."/>
        </authorList>
    </citation>
    <scope>NUCLEOTIDE SEQUENCE</scope>
    <source>
        <strain evidence="3">A484AB</strain>
    </source>
</reference>
<evidence type="ECO:0000256" key="2">
    <source>
        <dbReference type="SAM" id="MobiDB-lite"/>
    </source>
</evidence>
<feature type="non-terminal residue" evidence="3">
    <location>
        <position position="199"/>
    </location>
</feature>
<feature type="compositionally biased region" description="Polar residues" evidence="2">
    <location>
        <begin position="18"/>
        <end position="38"/>
    </location>
</feature>
<organism evidence="3 4">
    <name type="scientific">Paramuricea clavata</name>
    <name type="common">Red gorgonian</name>
    <name type="synonym">Violescent sea-whip</name>
    <dbReference type="NCBI Taxonomy" id="317549"/>
    <lineage>
        <taxon>Eukaryota</taxon>
        <taxon>Metazoa</taxon>
        <taxon>Cnidaria</taxon>
        <taxon>Anthozoa</taxon>
        <taxon>Octocorallia</taxon>
        <taxon>Malacalcyonacea</taxon>
        <taxon>Plexauridae</taxon>
        <taxon>Paramuricea</taxon>
    </lineage>
</organism>
<dbReference type="AlphaFoldDB" id="A0A7D9HMX4"/>
<dbReference type="EMBL" id="CACRXK020000878">
    <property type="protein sequence ID" value="CAB3985488.1"/>
    <property type="molecule type" value="Genomic_DNA"/>
</dbReference>
<feature type="region of interest" description="Disordered" evidence="2">
    <location>
        <begin position="1"/>
        <end position="38"/>
    </location>
</feature>
<evidence type="ECO:0000313" key="4">
    <source>
        <dbReference type="Proteomes" id="UP001152795"/>
    </source>
</evidence>